<proteinExistence type="inferred from homology"/>
<organism evidence="7 8">
    <name type="scientific">Pristionchus entomophagus</name>
    <dbReference type="NCBI Taxonomy" id="358040"/>
    <lineage>
        <taxon>Eukaryota</taxon>
        <taxon>Metazoa</taxon>
        <taxon>Ecdysozoa</taxon>
        <taxon>Nematoda</taxon>
        <taxon>Chromadorea</taxon>
        <taxon>Rhabditida</taxon>
        <taxon>Rhabditina</taxon>
        <taxon>Diplogasteromorpha</taxon>
        <taxon>Diplogasteroidea</taxon>
        <taxon>Neodiplogasteridae</taxon>
        <taxon>Pristionchus</taxon>
    </lineage>
</organism>
<keyword evidence="2 6" id="KW-0812">Transmembrane</keyword>
<dbReference type="SMART" id="SM00679">
    <property type="entry name" value="CTNS"/>
    <property type="match status" value="2"/>
</dbReference>
<dbReference type="EMBL" id="BTSX01000002">
    <property type="protein sequence ID" value="GMS83242.1"/>
    <property type="molecule type" value="Genomic_DNA"/>
</dbReference>
<feature type="transmembrane region" description="Helical" evidence="6">
    <location>
        <begin position="240"/>
        <end position="266"/>
    </location>
</feature>
<dbReference type="GO" id="GO:0015174">
    <property type="term" value="F:basic amino acid transmembrane transporter activity"/>
    <property type="evidence" value="ECO:0007669"/>
    <property type="project" value="TreeGrafter"/>
</dbReference>
<dbReference type="InterPro" id="IPR051415">
    <property type="entry name" value="LAAT-1"/>
</dbReference>
<gene>
    <name evidence="7" type="ORF">PENTCL1PPCAC_5417</name>
</gene>
<feature type="transmembrane region" description="Helical" evidence="6">
    <location>
        <begin position="204"/>
        <end position="220"/>
    </location>
</feature>
<evidence type="ECO:0008006" key="9">
    <source>
        <dbReference type="Google" id="ProtNLM"/>
    </source>
</evidence>
<evidence type="ECO:0000256" key="4">
    <source>
        <dbReference type="ARBA" id="ARBA00023136"/>
    </source>
</evidence>
<dbReference type="PANTHER" id="PTHR16201:SF34">
    <property type="entry name" value="LYSOSOMAL AMINO ACID TRANSPORTER 1"/>
    <property type="match status" value="1"/>
</dbReference>
<evidence type="ECO:0000256" key="6">
    <source>
        <dbReference type="SAM" id="Phobius"/>
    </source>
</evidence>
<evidence type="ECO:0000256" key="5">
    <source>
        <dbReference type="ARBA" id="ARBA00038039"/>
    </source>
</evidence>
<dbReference type="Pfam" id="PF04193">
    <property type="entry name" value="PQ-loop"/>
    <property type="match status" value="2"/>
</dbReference>
<keyword evidence="4 6" id="KW-0472">Membrane</keyword>
<dbReference type="AlphaFoldDB" id="A0AAV5SKL1"/>
<accession>A0AAV5SKL1</accession>
<dbReference type="PANTHER" id="PTHR16201">
    <property type="entry name" value="SEVEN TRANSMEMBRANE PROTEIN 1-RELATED"/>
    <property type="match status" value="1"/>
</dbReference>
<evidence type="ECO:0000313" key="7">
    <source>
        <dbReference type="EMBL" id="GMS83242.1"/>
    </source>
</evidence>
<keyword evidence="3 6" id="KW-1133">Transmembrane helix</keyword>
<evidence type="ECO:0000256" key="3">
    <source>
        <dbReference type="ARBA" id="ARBA00022989"/>
    </source>
</evidence>
<dbReference type="FunFam" id="1.20.1280.290:FF:000049">
    <property type="entry name" value="Lysosomal amino acid transporter 1"/>
    <property type="match status" value="1"/>
</dbReference>
<feature type="transmembrane region" description="Helical" evidence="6">
    <location>
        <begin position="272"/>
        <end position="293"/>
    </location>
</feature>
<dbReference type="FunFam" id="1.20.1280.290:FF:000009">
    <property type="entry name" value="PQ loop repeat family protein"/>
    <property type="match status" value="1"/>
</dbReference>
<evidence type="ECO:0000313" key="8">
    <source>
        <dbReference type="Proteomes" id="UP001432027"/>
    </source>
</evidence>
<comment type="caution">
    <text evidence="7">The sequence shown here is derived from an EMBL/GenBank/DDBJ whole genome shotgun (WGS) entry which is preliminary data.</text>
</comment>
<evidence type="ECO:0000256" key="1">
    <source>
        <dbReference type="ARBA" id="ARBA00004141"/>
    </source>
</evidence>
<sequence>ISRGMKNGGVVLSPLMGSENCTDGIQWIKDVFDDCVDTQLKLMGFVIGLISLCLWLVPLFPQLYQNYKQKKCDGISLIFLFFWLVGDMCNLTGAVLTNQQPIQKIIGVYYIIQDLTLWAQYGYYTKLYQSRAMRSSTIVVPCVLMAMSLGAFSMSDSLSGGGAAAAALAAPGRRLLQVESSDSYPLSLGGSLAMWPIFESYTDALGYVIGSIAAICYFAGRIPQLIKNYRRQSCEGLSVLMFYIIVTANLTYGVSVLLGSTGWLYIVRHLPWLAGSLGCCAFDAVMISQYYYYQKKGADSGIENERLLEYGDDE</sequence>
<feature type="transmembrane region" description="Helical" evidence="6">
    <location>
        <begin position="136"/>
        <end position="154"/>
    </location>
</feature>
<dbReference type="Proteomes" id="UP001432027">
    <property type="component" value="Unassembled WGS sequence"/>
</dbReference>
<name>A0AAV5SKL1_9BILA</name>
<feature type="transmembrane region" description="Helical" evidence="6">
    <location>
        <begin position="75"/>
        <end position="96"/>
    </location>
</feature>
<feature type="transmembrane region" description="Helical" evidence="6">
    <location>
        <begin position="42"/>
        <end position="63"/>
    </location>
</feature>
<reference evidence="7" key="1">
    <citation type="submission" date="2023-10" db="EMBL/GenBank/DDBJ databases">
        <title>Genome assembly of Pristionchus species.</title>
        <authorList>
            <person name="Yoshida K."/>
            <person name="Sommer R.J."/>
        </authorList>
    </citation>
    <scope>NUCLEOTIDE SEQUENCE</scope>
    <source>
        <strain evidence="7">RS0144</strain>
    </source>
</reference>
<evidence type="ECO:0000256" key="2">
    <source>
        <dbReference type="ARBA" id="ARBA00022692"/>
    </source>
</evidence>
<comment type="similarity">
    <text evidence="5">Belongs to the laat-1 family.</text>
</comment>
<feature type="non-terminal residue" evidence="7">
    <location>
        <position position="1"/>
    </location>
</feature>
<keyword evidence="8" id="KW-1185">Reference proteome</keyword>
<protein>
    <recommendedName>
        <fullName evidence="9">PQ-loop repeat-containing protein</fullName>
    </recommendedName>
</protein>
<dbReference type="Gene3D" id="1.20.1280.290">
    <property type="match status" value="2"/>
</dbReference>
<comment type="subcellular location">
    <subcellularLocation>
        <location evidence="1">Membrane</location>
        <topology evidence="1">Multi-pass membrane protein</topology>
    </subcellularLocation>
</comment>
<dbReference type="InterPro" id="IPR006603">
    <property type="entry name" value="PQ-loop_rpt"/>
</dbReference>
<dbReference type="GO" id="GO:0098852">
    <property type="term" value="C:lytic vacuole membrane"/>
    <property type="evidence" value="ECO:0007669"/>
    <property type="project" value="UniProtKB-ARBA"/>
</dbReference>